<feature type="domain" description="Saccharopine dehydrogenase NADP binding" evidence="1">
    <location>
        <begin position="63"/>
        <end position="195"/>
    </location>
</feature>
<dbReference type="PANTHER" id="PTHR43796">
    <property type="entry name" value="CARBOXYNORSPERMIDINE SYNTHASE"/>
    <property type="match status" value="1"/>
</dbReference>
<reference evidence="2" key="1">
    <citation type="submission" date="2023-08" db="EMBL/GenBank/DDBJ databases">
        <authorList>
            <person name="Chen Y."/>
            <person name="Shah S."/>
            <person name="Dougan E. K."/>
            <person name="Thang M."/>
            <person name="Chan C."/>
        </authorList>
    </citation>
    <scope>NUCLEOTIDE SEQUENCE</scope>
</reference>
<comment type="caution">
    <text evidence="2">The sequence shown here is derived from an EMBL/GenBank/DDBJ whole genome shotgun (WGS) entry which is preliminary data.</text>
</comment>
<proteinExistence type="predicted"/>
<dbReference type="InterPro" id="IPR005097">
    <property type="entry name" value="Sacchrp_dh_NADP-bd"/>
</dbReference>
<dbReference type="Pfam" id="PF03435">
    <property type="entry name" value="Sacchrp_dh_NADP"/>
    <property type="match status" value="1"/>
</dbReference>
<accession>A0AA36NLN3</accession>
<evidence type="ECO:0000313" key="3">
    <source>
        <dbReference type="Proteomes" id="UP001178507"/>
    </source>
</evidence>
<dbReference type="InterPro" id="IPR036291">
    <property type="entry name" value="NAD(P)-bd_dom_sf"/>
</dbReference>
<dbReference type="Gene3D" id="3.40.50.720">
    <property type="entry name" value="NAD(P)-binding Rossmann-like Domain"/>
    <property type="match status" value="1"/>
</dbReference>
<dbReference type="Gene3D" id="3.30.360.10">
    <property type="entry name" value="Dihydrodipicolinate Reductase, domain 2"/>
    <property type="match status" value="1"/>
</dbReference>
<protein>
    <recommendedName>
        <fullName evidence="1">Saccharopine dehydrogenase NADP binding domain-containing protein</fullName>
    </recommendedName>
</protein>
<dbReference type="PANTHER" id="PTHR43796:SF2">
    <property type="entry name" value="CARBOXYNORSPERMIDINE SYNTHASE"/>
    <property type="match status" value="1"/>
</dbReference>
<evidence type="ECO:0000313" key="2">
    <source>
        <dbReference type="EMBL" id="CAJ1407738.1"/>
    </source>
</evidence>
<name>A0AA36NLN3_9DINO</name>
<evidence type="ECO:0000259" key="1">
    <source>
        <dbReference type="Pfam" id="PF03435"/>
    </source>
</evidence>
<sequence length="430" mass="46233">MLLAPCGASQPPVRVPAGRRSWRPLGAFGPFGLEGTRPSTLRTPPRRVRTRAASAASAAALSVLVVGGSGRVGGSTARWLQRLSQQEGLDLRVAVGGRRRENFAAWCRRVGDAGELGEVEFVEIDHSREESVEQALRETDWSLVLHTAGPFQGITQPTILKQAIRAGVPYVDVCDDTELCKAAKALTSQAKEAKVPAVVSAGIWPGVSALMVCEAQERLGAIEELELSFHTSGTGGAGPTIVSATFLLLAEQPLNFRDGAEIRAEPWGNRRLVDFGPGVGEQYVHLLDEPEVYTCHECLGIPTISSSFGTAPDVWNWMFGAVRVLPPSVLGNRGLMQAVANFSMPIISAVDRLVGSKNAMRLDASSGEQRLTLRVSHADLEDCVGLATAAFGLEVLQQKVPPGVWFPAEMSANRASIFRRVRHGSILWEM</sequence>
<dbReference type="EMBL" id="CAUJNA010003687">
    <property type="protein sequence ID" value="CAJ1407738.1"/>
    <property type="molecule type" value="Genomic_DNA"/>
</dbReference>
<organism evidence="2 3">
    <name type="scientific">Effrenium voratum</name>
    <dbReference type="NCBI Taxonomy" id="2562239"/>
    <lineage>
        <taxon>Eukaryota</taxon>
        <taxon>Sar</taxon>
        <taxon>Alveolata</taxon>
        <taxon>Dinophyceae</taxon>
        <taxon>Suessiales</taxon>
        <taxon>Symbiodiniaceae</taxon>
        <taxon>Effrenium</taxon>
    </lineage>
</organism>
<dbReference type="AlphaFoldDB" id="A0AA36NLN3"/>
<keyword evidence="3" id="KW-1185">Reference proteome</keyword>
<gene>
    <name evidence="2" type="ORF">EVOR1521_LOCUS29359</name>
</gene>
<dbReference type="Proteomes" id="UP001178507">
    <property type="component" value="Unassembled WGS sequence"/>
</dbReference>
<dbReference type="SUPFAM" id="SSF51735">
    <property type="entry name" value="NAD(P)-binding Rossmann-fold domains"/>
    <property type="match status" value="1"/>
</dbReference>